<protein>
    <submittedName>
        <fullName evidence="1 2">Uncharacterized protein</fullName>
    </submittedName>
</protein>
<evidence type="ECO:0000313" key="1">
    <source>
        <dbReference type="EMBL" id="EKX39825.1"/>
    </source>
</evidence>
<name>L1IVH7_GUITC</name>
<dbReference type="HOGENOM" id="CLU_105295_1_0_1"/>
<keyword evidence="3" id="KW-1185">Reference proteome</keyword>
<reference evidence="3" key="2">
    <citation type="submission" date="2012-11" db="EMBL/GenBank/DDBJ databases">
        <authorList>
            <person name="Kuo A."/>
            <person name="Curtis B.A."/>
            <person name="Tanifuji G."/>
            <person name="Burki F."/>
            <person name="Gruber A."/>
            <person name="Irimia M."/>
            <person name="Maruyama S."/>
            <person name="Arias M.C."/>
            <person name="Ball S.G."/>
            <person name="Gile G.H."/>
            <person name="Hirakawa Y."/>
            <person name="Hopkins J.F."/>
            <person name="Rensing S.A."/>
            <person name="Schmutz J."/>
            <person name="Symeonidi A."/>
            <person name="Elias M."/>
            <person name="Eveleigh R.J."/>
            <person name="Herman E.K."/>
            <person name="Klute M.J."/>
            <person name="Nakayama T."/>
            <person name="Obornik M."/>
            <person name="Reyes-Prieto A."/>
            <person name="Armbrust E.V."/>
            <person name="Aves S.J."/>
            <person name="Beiko R.G."/>
            <person name="Coutinho P."/>
            <person name="Dacks J.B."/>
            <person name="Durnford D.G."/>
            <person name="Fast N.M."/>
            <person name="Green B.R."/>
            <person name="Grisdale C."/>
            <person name="Hempe F."/>
            <person name="Henrissat B."/>
            <person name="Hoppner M.P."/>
            <person name="Ishida K.-I."/>
            <person name="Kim E."/>
            <person name="Koreny L."/>
            <person name="Kroth P.G."/>
            <person name="Liu Y."/>
            <person name="Malik S.-B."/>
            <person name="Maier U.G."/>
            <person name="McRose D."/>
            <person name="Mock T."/>
            <person name="Neilson J.A."/>
            <person name="Onodera N.T."/>
            <person name="Poole A.M."/>
            <person name="Pritham E.J."/>
            <person name="Richards T.A."/>
            <person name="Rocap G."/>
            <person name="Roy S.W."/>
            <person name="Sarai C."/>
            <person name="Schaack S."/>
            <person name="Shirato S."/>
            <person name="Slamovits C.H."/>
            <person name="Spencer D.F."/>
            <person name="Suzuki S."/>
            <person name="Worden A.Z."/>
            <person name="Zauner S."/>
            <person name="Barry K."/>
            <person name="Bell C."/>
            <person name="Bharti A.K."/>
            <person name="Crow J.A."/>
            <person name="Grimwood J."/>
            <person name="Kramer R."/>
            <person name="Lindquist E."/>
            <person name="Lucas S."/>
            <person name="Salamov A."/>
            <person name="McFadden G.I."/>
            <person name="Lane C.E."/>
            <person name="Keeling P.J."/>
            <person name="Gray M.W."/>
            <person name="Grigoriev I.V."/>
            <person name="Archibald J.M."/>
        </authorList>
    </citation>
    <scope>NUCLEOTIDE SEQUENCE</scope>
    <source>
        <strain evidence="3">CCMP2712</strain>
    </source>
</reference>
<reference evidence="2" key="3">
    <citation type="submission" date="2015-06" db="UniProtKB">
        <authorList>
            <consortium name="EnsemblProtists"/>
        </authorList>
    </citation>
    <scope>IDENTIFICATION</scope>
</reference>
<dbReference type="Proteomes" id="UP000011087">
    <property type="component" value="Unassembled WGS sequence"/>
</dbReference>
<dbReference type="KEGG" id="gtt:GUITHDRAFT_43579"/>
<evidence type="ECO:0000313" key="2">
    <source>
        <dbReference type="EnsemblProtists" id="EKX39825"/>
    </source>
</evidence>
<accession>L1IVH7</accession>
<sequence>MSWHDDALCIQFTHFRSEQVDERLRCPRRIYCNPKCPEICPILALGIYLLSFTPDPEKLFPGRSQHHRYLNILQSREINRGLTALGLHPKDIGTHSVRLGAATYCSSSSTFGP</sequence>
<proteinExistence type="predicted"/>
<dbReference type="PaxDb" id="55529-EKX39825"/>
<dbReference type="EMBL" id="JH993036">
    <property type="protein sequence ID" value="EKX39825.1"/>
    <property type="molecule type" value="Genomic_DNA"/>
</dbReference>
<dbReference type="AlphaFoldDB" id="L1IVH7"/>
<evidence type="ECO:0000313" key="3">
    <source>
        <dbReference type="Proteomes" id="UP000011087"/>
    </source>
</evidence>
<gene>
    <name evidence="1" type="ORF">GUITHDRAFT_43579</name>
</gene>
<feature type="non-terminal residue" evidence="1">
    <location>
        <position position="113"/>
    </location>
</feature>
<organism evidence="1">
    <name type="scientific">Guillardia theta (strain CCMP2712)</name>
    <name type="common">Cryptophyte</name>
    <dbReference type="NCBI Taxonomy" id="905079"/>
    <lineage>
        <taxon>Eukaryota</taxon>
        <taxon>Cryptophyceae</taxon>
        <taxon>Pyrenomonadales</taxon>
        <taxon>Geminigeraceae</taxon>
        <taxon>Guillardia</taxon>
    </lineage>
</organism>
<reference evidence="1 3" key="1">
    <citation type="journal article" date="2012" name="Nature">
        <title>Algal genomes reveal evolutionary mosaicism and the fate of nucleomorphs.</title>
        <authorList>
            <consortium name="DOE Joint Genome Institute"/>
            <person name="Curtis B.A."/>
            <person name="Tanifuji G."/>
            <person name="Burki F."/>
            <person name="Gruber A."/>
            <person name="Irimia M."/>
            <person name="Maruyama S."/>
            <person name="Arias M.C."/>
            <person name="Ball S.G."/>
            <person name="Gile G.H."/>
            <person name="Hirakawa Y."/>
            <person name="Hopkins J.F."/>
            <person name="Kuo A."/>
            <person name="Rensing S.A."/>
            <person name="Schmutz J."/>
            <person name="Symeonidi A."/>
            <person name="Elias M."/>
            <person name="Eveleigh R.J."/>
            <person name="Herman E.K."/>
            <person name="Klute M.J."/>
            <person name="Nakayama T."/>
            <person name="Obornik M."/>
            <person name="Reyes-Prieto A."/>
            <person name="Armbrust E.V."/>
            <person name="Aves S.J."/>
            <person name="Beiko R.G."/>
            <person name="Coutinho P."/>
            <person name="Dacks J.B."/>
            <person name="Durnford D.G."/>
            <person name="Fast N.M."/>
            <person name="Green B.R."/>
            <person name="Grisdale C.J."/>
            <person name="Hempel F."/>
            <person name="Henrissat B."/>
            <person name="Hoppner M.P."/>
            <person name="Ishida K."/>
            <person name="Kim E."/>
            <person name="Koreny L."/>
            <person name="Kroth P.G."/>
            <person name="Liu Y."/>
            <person name="Malik S.B."/>
            <person name="Maier U.G."/>
            <person name="McRose D."/>
            <person name="Mock T."/>
            <person name="Neilson J.A."/>
            <person name="Onodera N.T."/>
            <person name="Poole A.M."/>
            <person name="Pritham E.J."/>
            <person name="Richards T.A."/>
            <person name="Rocap G."/>
            <person name="Roy S.W."/>
            <person name="Sarai C."/>
            <person name="Schaack S."/>
            <person name="Shirato S."/>
            <person name="Slamovits C.H."/>
            <person name="Spencer D.F."/>
            <person name="Suzuki S."/>
            <person name="Worden A.Z."/>
            <person name="Zauner S."/>
            <person name="Barry K."/>
            <person name="Bell C."/>
            <person name="Bharti A.K."/>
            <person name="Crow J.A."/>
            <person name="Grimwood J."/>
            <person name="Kramer R."/>
            <person name="Lindquist E."/>
            <person name="Lucas S."/>
            <person name="Salamov A."/>
            <person name="McFadden G.I."/>
            <person name="Lane C.E."/>
            <person name="Keeling P.J."/>
            <person name="Gray M.W."/>
            <person name="Grigoriev I.V."/>
            <person name="Archibald J.M."/>
        </authorList>
    </citation>
    <scope>NUCLEOTIDE SEQUENCE</scope>
    <source>
        <strain evidence="1 3">CCMP2712</strain>
    </source>
</reference>
<dbReference type="RefSeq" id="XP_005826805.1">
    <property type="nucleotide sequence ID" value="XM_005826748.1"/>
</dbReference>
<dbReference type="GeneID" id="17296618"/>
<dbReference type="EnsemblProtists" id="EKX39825">
    <property type="protein sequence ID" value="EKX39825"/>
    <property type="gene ID" value="GUITHDRAFT_43579"/>
</dbReference>